<dbReference type="GO" id="GO:0030170">
    <property type="term" value="F:pyridoxal phosphate binding"/>
    <property type="evidence" value="ECO:0007669"/>
    <property type="project" value="InterPro"/>
</dbReference>
<keyword evidence="12" id="KW-1185">Reference proteome</keyword>
<evidence type="ECO:0000256" key="3">
    <source>
        <dbReference type="ARBA" id="ARBA00007970"/>
    </source>
</evidence>
<proteinExistence type="inferred from homology"/>
<dbReference type="Gene3D" id="3.40.640.10">
    <property type="entry name" value="Type I PLP-dependent aspartate aminotransferase-like (Major domain)"/>
    <property type="match status" value="1"/>
</dbReference>
<dbReference type="Proteomes" id="UP000504844">
    <property type="component" value="Chromosome"/>
</dbReference>
<dbReference type="EC" id="2.6.1.9" evidence="9"/>
<dbReference type="InterPro" id="IPR015422">
    <property type="entry name" value="PyrdxlP-dep_Trfase_small"/>
</dbReference>
<dbReference type="UniPathway" id="UPA00031">
    <property type="reaction ID" value="UER00012"/>
</dbReference>
<dbReference type="InterPro" id="IPR015421">
    <property type="entry name" value="PyrdxlP-dep_Trfase_major"/>
</dbReference>
<feature type="domain" description="Aminotransferase class I/classII large" evidence="10">
    <location>
        <begin position="36"/>
        <end position="358"/>
    </location>
</feature>
<organism evidence="11 12">
    <name type="scientific">Deefgea piscis</name>
    <dbReference type="NCBI Taxonomy" id="2739061"/>
    <lineage>
        <taxon>Bacteria</taxon>
        <taxon>Pseudomonadati</taxon>
        <taxon>Pseudomonadota</taxon>
        <taxon>Betaproteobacteria</taxon>
        <taxon>Neisseriales</taxon>
        <taxon>Chitinibacteraceae</taxon>
        <taxon>Deefgea</taxon>
    </lineage>
</organism>
<name>A0A6M8SRV1_9NEIS</name>
<dbReference type="EMBL" id="CP054143">
    <property type="protein sequence ID" value="QKJ68042.1"/>
    <property type="molecule type" value="Genomic_DNA"/>
</dbReference>
<keyword evidence="5 9" id="KW-0032">Aminotransferase</keyword>
<evidence type="ECO:0000256" key="9">
    <source>
        <dbReference type="HAMAP-Rule" id="MF_01023"/>
    </source>
</evidence>
<protein>
    <recommendedName>
        <fullName evidence="9">Histidinol-phosphate aminotransferase</fullName>
        <ecNumber evidence="9">2.6.1.9</ecNumber>
    </recommendedName>
    <alternativeName>
        <fullName evidence="9">Imidazole acetol-phosphate transaminase</fullName>
    </alternativeName>
</protein>
<dbReference type="PANTHER" id="PTHR43643">
    <property type="entry name" value="HISTIDINOL-PHOSPHATE AMINOTRANSFERASE 2"/>
    <property type="match status" value="1"/>
</dbReference>
<dbReference type="GO" id="GO:0004400">
    <property type="term" value="F:histidinol-phosphate transaminase activity"/>
    <property type="evidence" value="ECO:0007669"/>
    <property type="project" value="UniProtKB-UniRule"/>
</dbReference>
<dbReference type="NCBIfam" id="TIGR01141">
    <property type="entry name" value="hisC"/>
    <property type="match status" value="1"/>
</dbReference>
<dbReference type="HAMAP" id="MF_01023">
    <property type="entry name" value="HisC_aminotrans_2"/>
    <property type="match status" value="1"/>
</dbReference>
<keyword evidence="6 9" id="KW-0808">Transferase</keyword>
<comment type="similarity">
    <text evidence="3 9">Belongs to the class-II pyridoxal-phosphate-dependent aminotransferase family. Histidinol-phosphate aminotransferase subfamily.</text>
</comment>
<evidence type="ECO:0000256" key="4">
    <source>
        <dbReference type="ARBA" id="ARBA00011738"/>
    </source>
</evidence>
<dbReference type="SUPFAM" id="SSF53383">
    <property type="entry name" value="PLP-dependent transferases"/>
    <property type="match status" value="1"/>
</dbReference>
<evidence type="ECO:0000256" key="6">
    <source>
        <dbReference type="ARBA" id="ARBA00022679"/>
    </source>
</evidence>
<dbReference type="Gene3D" id="3.90.1150.10">
    <property type="entry name" value="Aspartate Aminotransferase, domain 1"/>
    <property type="match status" value="1"/>
</dbReference>
<comment type="cofactor">
    <cofactor evidence="1 9">
        <name>pyridoxal 5'-phosphate</name>
        <dbReference type="ChEBI" id="CHEBI:597326"/>
    </cofactor>
</comment>
<dbReference type="KEGG" id="dee:HQN60_00755"/>
<dbReference type="InterPro" id="IPR004839">
    <property type="entry name" value="Aminotransferase_I/II_large"/>
</dbReference>
<dbReference type="AlphaFoldDB" id="A0A6M8SRV1"/>
<dbReference type="InterPro" id="IPR015424">
    <property type="entry name" value="PyrdxlP-dep_Trfase"/>
</dbReference>
<evidence type="ECO:0000256" key="8">
    <source>
        <dbReference type="ARBA" id="ARBA00047481"/>
    </source>
</evidence>
<dbReference type="InterPro" id="IPR050106">
    <property type="entry name" value="HistidinolP_aminotransfase"/>
</dbReference>
<feature type="modified residue" description="N6-(pyridoxal phosphate)lysine" evidence="9">
    <location>
        <position position="228"/>
    </location>
</feature>
<evidence type="ECO:0000256" key="7">
    <source>
        <dbReference type="ARBA" id="ARBA00022898"/>
    </source>
</evidence>
<evidence type="ECO:0000259" key="10">
    <source>
        <dbReference type="Pfam" id="PF00155"/>
    </source>
</evidence>
<comment type="catalytic activity">
    <reaction evidence="8 9">
        <text>L-histidinol phosphate + 2-oxoglutarate = 3-(imidazol-4-yl)-2-oxopropyl phosphate + L-glutamate</text>
        <dbReference type="Rhea" id="RHEA:23744"/>
        <dbReference type="ChEBI" id="CHEBI:16810"/>
        <dbReference type="ChEBI" id="CHEBI:29985"/>
        <dbReference type="ChEBI" id="CHEBI:57766"/>
        <dbReference type="ChEBI" id="CHEBI:57980"/>
        <dbReference type="EC" id="2.6.1.9"/>
    </reaction>
</comment>
<comment type="pathway">
    <text evidence="2 9">Amino-acid biosynthesis; L-histidine biosynthesis; L-histidine from 5-phospho-alpha-D-ribose 1-diphosphate: step 7/9.</text>
</comment>
<accession>A0A6M8SRV1</accession>
<evidence type="ECO:0000313" key="11">
    <source>
        <dbReference type="EMBL" id="QKJ68042.1"/>
    </source>
</evidence>
<evidence type="ECO:0000256" key="5">
    <source>
        <dbReference type="ARBA" id="ARBA00022576"/>
    </source>
</evidence>
<keyword evidence="9" id="KW-0028">Amino-acid biosynthesis</keyword>
<evidence type="ECO:0000256" key="2">
    <source>
        <dbReference type="ARBA" id="ARBA00005011"/>
    </source>
</evidence>
<dbReference type="PANTHER" id="PTHR43643:SF3">
    <property type="entry name" value="HISTIDINOL-PHOSPHATE AMINOTRANSFERASE"/>
    <property type="match status" value="1"/>
</dbReference>
<evidence type="ECO:0000256" key="1">
    <source>
        <dbReference type="ARBA" id="ARBA00001933"/>
    </source>
</evidence>
<comment type="subunit">
    <text evidence="4 9">Homodimer.</text>
</comment>
<dbReference type="GO" id="GO:0000105">
    <property type="term" value="P:L-histidine biosynthetic process"/>
    <property type="evidence" value="ECO:0007669"/>
    <property type="project" value="UniProtKB-UniRule"/>
</dbReference>
<dbReference type="InterPro" id="IPR005861">
    <property type="entry name" value="HisP_aminotrans"/>
</dbReference>
<dbReference type="Pfam" id="PF00155">
    <property type="entry name" value="Aminotran_1_2"/>
    <property type="match status" value="1"/>
</dbReference>
<evidence type="ECO:0000313" key="12">
    <source>
        <dbReference type="Proteomes" id="UP000504844"/>
    </source>
</evidence>
<keyword evidence="9" id="KW-0368">Histidine biosynthesis</keyword>
<keyword evidence="7 9" id="KW-0663">Pyridoxal phosphate</keyword>
<dbReference type="InterPro" id="IPR001917">
    <property type="entry name" value="Aminotrans_II_pyridoxalP_BS"/>
</dbReference>
<sequence>MTMLTLAPEYIRAIAPYQPGKPVAELAREMGLDPATIVKLASNENPLGMGPKARAAVEKEIADLARYPDGNGFELKAKIAEKYQVASEQIVLGNGSNDVLELIAHAFLQAGDTAVYAEYAFAVYPLATQAMGATGICVKALDYGHDLDAMRAAILPSTKIVWIANPNNPTGTLARPGDLIEFLELCPSHVLVVLDEAYTEFLPAAKRSDSIAWLKRFPNLIVVRTFSKAFGLAGLRVGFALASPEIIDMLNRVRQAFNVNSLAQAAATAALDDEEFLQASVRVNNQGMQQITDAFRQLGISFIESAGNFVTFHCGDARMLNQFMLERGVIVRPLAGYGMPNSLRVSIGLPAENARFIEVLQQAMND</sequence>
<dbReference type="PROSITE" id="PS00599">
    <property type="entry name" value="AA_TRANSFER_CLASS_2"/>
    <property type="match status" value="1"/>
</dbReference>
<gene>
    <name evidence="9" type="primary">hisC</name>
    <name evidence="11" type="ORF">HQN60_00755</name>
</gene>
<reference evidence="11 12" key="1">
    <citation type="submission" date="2020-05" db="EMBL/GenBank/DDBJ databases">
        <title>Complete genome sequence of Deefgea sp. D17.</title>
        <authorList>
            <person name="Bae J.-W."/>
            <person name="Han J.E."/>
        </authorList>
    </citation>
    <scope>NUCLEOTIDE SEQUENCE [LARGE SCALE GENOMIC DNA]</scope>
    <source>
        <strain evidence="11 12">D17</strain>
    </source>
</reference>
<dbReference type="CDD" id="cd00609">
    <property type="entry name" value="AAT_like"/>
    <property type="match status" value="1"/>
</dbReference>